<evidence type="ECO:0000256" key="1">
    <source>
        <dbReference type="SAM" id="SignalP"/>
    </source>
</evidence>
<dbReference type="RefSeq" id="XP_024131912.1">
    <property type="nucleotide sequence ID" value="XM_024276144.2"/>
</dbReference>
<accession>A0A3B3DQ26</accession>
<protein>
    <submittedName>
        <fullName evidence="2">Uncharacterized LOC112148794</fullName>
    </submittedName>
</protein>
<dbReference type="KEGG" id="oml:112148794"/>
<dbReference type="STRING" id="30732.ENSOMEP00000032026"/>
<name>A0A3B3DQ26_ORYME</name>
<keyword evidence="3" id="KW-1185">Reference proteome</keyword>
<dbReference type="PaxDb" id="30732-ENSOMEP00000032026"/>
<dbReference type="OrthoDB" id="9943803at2759"/>
<evidence type="ECO:0000313" key="2">
    <source>
        <dbReference type="Ensembl" id="ENSOMEP00000032026.1"/>
    </source>
</evidence>
<proteinExistence type="predicted"/>
<dbReference type="AlphaFoldDB" id="A0A3B3DQ26"/>
<dbReference type="Proteomes" id="UP000261560">
    <property type="component" value="Unplaced"/>
</dbReference>
<keyword evidence="1" id="KW-0732">Signal</keyword>
<dbReference type="GeneTree" id="ENSGT00990000203785"/>
<organism evidence="2 3">
    <name type="scientific">Oryzias melastigma</name>
    <name type="common">Marine medaka</name>
    <dbReference type="NCBI Taxonomy" id="30732"/>
    <lineage>
        <taxon>Eukaryota</taxon>
        <taxon>Metazoa</taxon>
        <taxon>Chordata</taxon>
        <taxon>Craniata</taxon>
        <taxon>Vertebrata</taxon>
        <taxon>Euteleostomi</taxon>
        <taxon>Actinopterygii</taxon>
        <taxon>Neopterygii</taxon>
        <taxon>Teleostei</taxon>
        <taxon>Neoteleostei</taxon>
        <taxon>Acanthomorphata</taxon>
        <taxon>Ovalentaria</taxon>
        <taxon>Atherinomorphae</taxon>
        <taxon>Beloniformes</taxon>
        <taxon>Adrianichthyidae</taxon>
        <taxon>Oryziinae</taxon>
        <taxon>Oryzias</taxon>
    </lineage>
</organism>
<dbReference type="Ensembl" id="ENSOMET00000023847.1">
    <property type="protein sequence ID" value="ENSOMEP00000032026.1"/>
    <property type="gene ID" value="ENSOMEG00000017212.1"/>
</dbReference>
<feature type="signal peptide" evidence="1">
    <location>
        <begin position="1"/>
        <end position="21"/>
    </location>
</feature>
<sequence>MAVSRCIWIASFFISIMTSDTGVWTRSVDSQGFLSRGSNAAASDVALRTDAHRERCAKLTVPWLENAQEAPGTLPASLLQLRVRPFSPGPSRGLVFPGKNLFSFIRRVYRCCKDGLNCRDVKGIQGRQRGDSVVEFVLTREILALAVIRAELHLHLSNTQNVDFLPEIQFLSKHNLPTRYSVGSRGDTVELRVDLLFLFQSLQRGGGGAGRGSSLINIRRSMLFSGEDPPGDTHEEAWGDSLASTLPALDLGLILGCSKAGSGVPCGRGSIRLSHTPFMVLYYR</sequence>
<dbReference type="GeneID" id="112148794"/>
<evidence type="ECO:0000313" key="3">
    <source>
        <dbReference type="Proteomes" id="UP000261560"/>
    </source>
</evidence>
<reference evidence="2" key="1">
    <citation type="submission" date="2025-08" db="UniProtKB">
        <authorList>
            <consortium name="Ensembl"/>
        </authorList>
    </citation>
    <scope>IDENTIFICATION</scope>
</reference>
<feature type="chain" id="PRO_5017212581" evidence="1">
    <location>
        <begin position="22"/>
        <end position="284"/>
    </location>
</feature>
<reference evidence="2" key="2">
    <citation type="submission" date="2025-09" db="UniProtKB">
        <authorList>
            <consortium name="Ensembl"/>
        </authorList>
    </citation>
    <scope>IDENTIFICATION</scope>
</reference>
<dbReference type="OMA" id="IRRVYRC"/>